<evidence type="ECO:0000313" key="7">
    <source>
        <dbReference type="Proteomes" id="UP000248857"/>
    </source>
</evidence>
<dbReference type="CDD" id="cd20311">
    <property type="entry name" value="cupin_Yhhw_C"/>
    <property type="match status" value="1"/>
</dbReference>
<dbReference type="Pfam" id="PF02678">
    <property type="entry name" value="Pirin"/>
    <property type="match status" value="1"/>
</dbReference>
<evidence type="ECO:0000256" key="1">
    <source>
        <dbReference type="ARBA" id="ARBA00008416"/>
    </source>
</evidence>
<dbReference type="RefSeq" id="WP_110989119.1">
    <property type="nucleotide sequence ID" value="NZ_CAWNWM010000043.1"/>
</dbReference>
<feature type="domain" description="Pirin N-terminal" evidence="4">
    <location>
        <begin position="15"/>
        <end position="119"/>
    </location>
</feature>
<dbReference type="InterPro" id="IPR003829">
    <property type="entry name" value="Pirin_N_dom"/>
</dbReference>
<evidence type="ECO:0000259" key="5">
    <source>
        <dbReference type="Pfam" id="PF17954"/>
    </source>
</evidence>
<dbReference type="Pfam" id="PF17954">
    <property type="entry name" value="Pirin_C_2"/>
    <property type="match status" value="1"/>
</dbReference>
<dbReference type="PANTHER" id="PTHR43212">
    <property type="entry name" value="QUERCETIN 2,3-DIOXYGENASE"/>
    <property type="match status" value="1"/>
</dbReference>
<protein>
    <submittedName>
        <fullName evidence="6">Quercetin 2,3-dioxygenase</fullName>
        <ecNumber evidence="6">1.13.11.24</ecNumber>
    </submittedName>
</protein>
<proteinExistence type="inferred from homology"/>
<comment type="similarity">
    <text evidence="1 3">Belongs to the pirin family.</text>
</comment>
<dbReference type="EC" id="1.13.11.24" evidence="6"/>
<dbReference type="AlphaFoldDB" id="A0A2W1J707"/>
<organism evidence="6 7">
    <name type="scientific">Acaryochloris thomasi RCC1774</name>
    <dbReference type="NCBI Taxonomy" id="1764569"/>
    <lineage>
        <taxon>Bacteria</taxon>
        <taxon>Bacillati</taxon>
        <taxon>Cyanobacteriota</taxon>
        <taxon>Cyanophyceae</taxon>
        <taxon>Acaryochloridales</taxon>
        <taxon>Acaryochloridaceae</taxon>
        <taxon>Acaryochloris</taxon>
        <taxon>Acaryochloris thomasi</taxon>
    </lineage>
</organism>
<gene>
    <name evidence="6" type="primary">yhhW_4</name>
    <name evidence="6" type="ORF">C1752_14065</name>
</gene>
<comment type="caution">
    <text evidence="6">The sequence shown here is derived from an EMBL/GenBank/DDBJ whole genome shotgun (WGS) entry which is preliminary data.</text>
</comment>
<evidence type="ECO:0000256" key="3">
    <source>
        <dbReference type="RuleBase" id="RU003457"/>
    </source>
</evidence>
<feature type="domain" description="Quercetin 2,3-dioxygenase C-terminal cupin" evidence="5">
    <location>
        <begin position="146"/>
        <end position="233"/>
    </location>
</feature>
<dbReference type="PANTHER" id="PTHR43212:SF3">
    <property type="entry name" value="QUERCETIN 2,3-DIOXYGENASE"/>
    <property type="match status" value="1"/>
</dbReference>
<feature type="binding site" evidence="2">
    <location>
        <position position="59"/>
    </location>
    <ligand>
        <name>Fe cation</name>
        <dbReference type="ChEBI" id="CHEBI:24875"/>
    </ligand>
</feature>
<evidence type="ECO:0000259" key="4">
    <source>
        <dbReference type="Pfam" id="PF02678"/>
    </source>
</evidence>
<keyword evidence="6" id="KW-0560">Oxidoreductase</keyword>
<comment type="cofactor">
    <cofactor evidence="2">
        <name>Fe cation</name>
        <dbReference type="ChEBI" id="CHEBI:24875"/>
    </cofactor>
    <text evidence="2">Binds 1 Fe cation per subunit.</text>
</comment>
<evidence type="ECO:0000256" key="2">
    <source>
        <dbReference type="PIRSR" id="PIRSR006232-1"/>
    </source>
</evidence>
<dbReference type="Proteomes" id="UP000248857">
    <property type="component" value="Unassembled WGS sequence"/>
</dbReference>
<dbReference type="EMBL" id="PQWO01000043">
    <property type="protein sequence ID" value="PZD70320.1"/>
    <property type="molecule type" value="Genomic_DNA"/>
</dbReference>
<name>A0A2W1J707_9CYAN</name>
<feature type="binding site" evidence="2">
    <location>
        <position position="101"/>
    </location>
    <ligand>
        <name>Fe cation</name>
        <dbReference type="ChEBI" id="CHEBI:24875"/>
    </ligand>
</feature>
<dbReference type="Gene3D" id="2.60.120.10">
    <property type="entry name" value="Jelly Rolls"/>
    <property type="match status" value="2"/>
</dbReference>
<dbReference type="GO" id="GO:0046872">
    <property type="term" value="F:metal ion binding"/>
    <property type="evidence" value="ECO:0007669"/>
    <property type="project" value="UniProtKB-KW"/>
</dbReference>
<dbReference type="GO" id="GO:0008127">
    <property type="term" value="F:quercetin 2,3-dioxygenase activity"/>
    <property type="evidence" value="ECO:0007669"/>
    <property type="project" value="UniProtKB-EC"/>
</dbReference>
<accession>A0A2W1J707</accession>
<feature type="binding site" evidence="2">
    <location>
        <position position="57"/>
    </location>
    <ligand>
        <name>Fe cation</name>
        <dbReference type="ChEBI" id="CHEBI:24875"/>
    </ligand>
</feature>
<keyword evidence="2" id="KW-0479">Metal-binding</keyword>
<feature type="binding site" evidence="2">
    <location>
        <position position="103"/>
    </location>
    <ligand>
        <name>Fe cation</name>
        <dbReference type="ChEBI" id="CHEBI:24875"/>
    </ligand>
</feature>
<dbReference type="InterPro" id="IPR012093">
    <property type="entry name" value="Pirin"/>
</dbReference>
<dbReference type="InterPro" id="IPR041602">
    <property type="entry name" value="Quercetinase_C"/>
</dbReference>
<keyword evidence="7" id="KW-1185">Reference proteome</keyword>
<dbReference type="InterPro" id="IPR014710">
    <property type="entry name" value="RmlC-like_jellyroll"/>
</dbReference>
<dbReference type="OrthoDB" id="321327at2"/>
<dbReference type="InterPro" id="IPR011051">
    <property type="entry name" value="RmlC_Cupin_sf"/>
</dbReference>
<dbReference type="CDD" id="cd02910">
    <property type="entry name" value="cupin_Yhhw_N"/>
    <property type="match status" value="1"/>
</dbReference>
<reference evidence="6 7" key="1">
    <citation type="journal article" date="2018" name="Sci. Rep.">
        <title>A novel species of the marine cyanobacterium Acaryochloris with a unique pigment content and lifestyle.</title>
        <authorList>
            <person name="Partensky F."/>
            <person name="Six C."/>
            <person name="Ratin M."/>
            <person name="Garczarek L."/>
            <person name="Vaulot D."/>
            <person name="Probert I."/>
            <person name="Calteau A."/>
            <person name="Gourvil P."/>
            <person name="Marie D."/>
            <person name="Grebert T."/>
            <person name="Bouchier C."/>
            <person name="Le Panse S."/>
            <person name="Gachenot M."/>
            <person name="Rodriguez F."/>
            <person name="Garrido J.L."/>
        </authorList>
    </citation>
    <scope>NUCLEOTIDE SEQUENCE [LARGE SCALE GENOMIC DNA]</scope>
    <source>
        <strain evidence="6 7">RCC1774</strain>
    </source>
</reference>
<dbReference type="SUPFAM" id="SSF51182">
    <property type="entry name" value="RmlC-like cupins"/>
    <property type="match status" value="1"/>
</dbReference>
<evidence type="ECO:0000313" key="6">
    <source>
        <dbReference type="EMBL" id="PZD70320.1"/>
    </source>
</evidence>
<dbReference type="PIRSF" id="PIRSF006232">
    <property type="entry name" value="Pirin"/>
    <property type="match status" value="1"/>
</dbReference>
<keyword evidence="6" id="KW-0223">Dioxygenase</keyword>
<keyword evidence="2" id="KW-0408">Iron</keyword>
<sequence>MITIRPGNERGSANFGWLDSRHTFSFGNYFDPAHMGFSALRVINEDKVHPAQGFSTHSHRDMEIISYVLNGALEHKDNIGNGSIIRPGDIQRMSAGTGISHSEYNPSQSEGVHFLQIWLMPDTQGIEPSYEQIYISPAERQGQLRLVGSRDGRHGSVTIHQDVNLYAGLLTEEQQVKHIIEPGRAVWLQIARGSVQLDDHSLMNGDGAAITDFTPEIIVKGTDQPAEFLLFDLPAA</sequence>